<dbReference type="InParanoid" id="A0A067MEF4"/>
<organism evidence="1 2">
    <name type="scientific">Botryobasidium botryosum (strain FD-172 SS1)</name>
    <dbReference type="NCBI Taxonomy" id="930990"/>
    <lineage>
        <taxon>Eukaryota</taxon>
        <taxon>Fungi</taxon>
        <taxon>Dikarya</taxon>
        <taxon>Basidiomycota</taxon>
        <taxon>Agaricomycotina</taxon>
        <taxon>Agaricomycetes</taxon>
        <taxon>Cantharellales</taxon>
        <taxon>Botryobasidiaceae</taxon>
        <taxon>Botryobasidium</taxon>
    </lineage>
</organism>
<dbReference type="HOGENOM" id="CLU_007337_2_0_1"/>
<dbReference type="Proteomes" id="UP000027195">
    <property type="component" value="Unassembled WGS sequence"/>
</dbReference>
<gene>
    <name evidence="1" type="ORF">BOTBODRAFT_110639</name>
</gene>
<dbReference type="STRING" id="930990.A0A067MEF4"/>
<feature type="non-terminal residue" evidence="1">
    <location>
        <position position="207"/>
    </location>
</feature>
<dbReference type="OrthoDB" id="3257409at2759"/>
<name>A0A067MEF4_BOTB1</name>
<dbReference type="EMBL" id="KL198040">
    <property type="protein sequence ID" value="KDQ13909.1"/>
    <property type="molecule type" value="Genomic_DNA"/>
</dbReference>
<protein>
    <submittedName>
        <fullName evidence="1">Uncharacterized protein</fullName>
    </submittedName>
</protein>
<accession>A0A067MEF4</accession>
<proteinExistence type="predicted"/>
<evidence type="ECO:0000313" key="2">
    <source>
        <dbReference type="Proteomes" id="UP000027195"/>
    </source>
</evidence>
<keyword evidence="2" id="KW-1185">Reference proteome</keyword>
<reference evidence="2" key="1">
    <citation type="journal article" date="2014" name="Proc. Natl. Acad. Sci. U.S.A.">
        <title>Extensive sampling of basidiomycete genomes demonstrates inadequacy of the white-rot/brown-rot paradigm for wood decay fungi.</title>
        <authorList>
            <person name="Riley R."/>
            <person name="Salamov A.A."/>
            <person name="Brown D.W."/>
            <person name="Nagy L.G."/>
            <person name="Floudas D."/>
            <person name="Held B.W."/>
            <person name="Levasseur A."/>
            <person name="Lombard V."/>
            <person name="Morin E."/>
            <person name="Otillar R."/>
            <person name="Lindquist E.A."/>
            <person name="Sun H."/>
            <person name="LaButti K.M."/>
            <person name="Schmutz J."/>
            <person name="Jabbour D."/>
            <person name="Luo H."/>
            <person name="Baker S.E."/>
            <person name="Pisabarro A.G."/>
            <person name="Walton J.D."/>
            <person name="Blanchette R.A."/>
            <person name="Henrissat B."/>
            <person name="Martin F."/>
            <person name="Cullen D."/>
            <person name="Hibbett D.S."/>
            <person name="Grigoriev I.V."/>
        </authorList>
    </citation>
    <scope>NUCLEOTIDE SEQUENCE [LARGE SCALE GENOMIC DNA]</scope>
    <source>
        <strain evidence="2">FD-172 SS1</strain>
    </source>
</reference>
<evidence type="ECO:0000313" key="1">
    <source>
        <dbReference type="EMBL" id="KDQ13909.1"/>
    </source>
</evidence>
<sequence length="207" mass="23430">MVLTSPFFTGACELDEGDINSLKAFFLTMDEGGASTLAMYNHIQSAWPELSIGSFYKTRQRVRQLAGLAVQSYPMCVDSCRAFVKEDAIERARLHECPHCHKDVFDTKGNPFRTFDYLPLLPRIKAMYGNARIAKVLQTYRSNYFANKVDDDSEDVFDGQWYAELLQSPACYKGTPLGHNHFSRPTDLAFGLWADGFQLFKKGGHDC</sequence>
<dbReference type="AlphaFoldDB" id="A0A067MEF4"/>